<dbReference type="NCBIfam" id="NF041110">
    <property type="entry name" value="HPE1_fam_CxxC"/>
    <property type="match status" value="1"/>
</dbReference>
<evidence type="ECO:0000313" key="3">
    <source>
        <dbReference type="Proteomes" id="UP000199205"/>
    </source>
</evidence>
<dbReference type="InterPro" id="IPR049748">
    <property type="entry name" value="HPE1-like_N_CxxC"/>
</dbReference>
<proteinExistence type="predicted"/>
<dbReference type="RefSeq" id="WP_037198533.1">
    <property type="nucleotide sequence ID" value="NZ_FMAF01000001.1"/>
</dbReference>
<reference evidence="2 3" key="1">
    <citation type="submission" date="2016-08" db="EMBL/GenBank/DDBJ databases">
        <authorList>
            <person name="Seilhamer J.J."/>
        </authorList>
    </citation>
    <scope>NUCLEOTIDE SEQUENCE [LARGE SCALE GENOMIC DNA]</scope>
    <source>
        <strain evidence="2 3">P1-7</strain>
    </source>
</reference>
<feature type="chain" id="PRO_5008682748" evidence="1">
    <location>
        <begin position="20"/>
        <end position="142"/>
    </location>
</feature>
<feature type="signal peptide" evidence="1">
    <location>
        <begin position="1"/>
        <end position="19"/>
    </location>
</feature>
<name>A0A1C3U4Z3_9HYPH</name>
<organism evidence="2 3">
    <name type="scientific">Rhizobium lusitanum</name>
    <dbReference type="NCBI Taxonomy" id="293958"/>
    <lineage>
        <taxon>Bacteria</taxon>
        <taxon>Pseudomonadati</taxon>
        <taxon>Pseudomonadota</taxon>
        <taxon>Alphaproteobacteria</taxon>
        <taxon>Hyphomicrobiales</taxon>
        <taxon>Rhizobiaceae</taxon>
        <taxon>Rhizobium/Agrobacterium group</taxon>
        <taxon>Rhizobium</taxon>
    </lineage>
</organism>
<dbReference type="Proteomes" id="UP000199205">
    <property type="component" value="Unassembled WGS sequence"/>
</dbReference>
<evidence type="ECO:0000313" key="2">
    <source>
        <dbReference type="EMBL" id="SCB10522.1"/>
    </source>
</evidence>
<protein>
    <submittedName>
        <fullName evidence="2">Uncharacterized protein</fullName>
    </submittedName>
</protein>
<dbReference type="OrthoDB" id="8283437at2"/>
<dbReference type="AlphaFoldDB" id="A0A1C3U4Z3"/>
<sequence>MRSFFLTLACVLAGSSAMASSIQPIDGKLLDRNSSIVDKTCVQCPPLKPPAVEKEYVVPTLTPGTQSIAIRSIDGEKKVVRTEAWMGGSPVVFVTKPTPEALAAAGESIDGIDTAAKTAAVPKIAQTPELAPLDLSGFQLRQ</sequence>
<gene>
    <name evidence="2" type="ORF">GA0061101_101506</name>
</gene>
<evidence type="ECO:0000256" key="1">
    <source>
        <dbReference type="SAM" id="SignalP"/>
    </source>
</evidence>
<accession>A0A1C3U4Z3</accession>
<keyword evidence="1" id="KW-0732">Signal</keyword>
<dbReference type="EMBL" id="FMAF01000001">
    <property type="protein sequence ID" value="SCB10522.1"/>
    <property type="molecule type" value="Genomic_DNA"/>
</dbReference>